<dbReference type="InterPro" id="IPR051681">
    <property type="entry name" value="Ser/Thr_Kinases-Pseudokinases"/>
</dbReference>
<proteinExistence type="predicted"/>
<dbReference type="Gene3D" id="1.10.510.10">
    <property type="entry name" value="Transferase(Phosphotransferase) domain 1"/>
    <property type="match status" value="1"/>
</dbReference>
<dbReference type="GO" id="GO:0004674">
    <property type="term" value="F:protein serine/threonine kinase activity"/>
    <property type="evidence" value="ECO:0007669"/>
    <property type="project" value="TreeGrafter"/>
</dbReference>
<evidence type="ECO:0000256" key="2">
    <source>
        <dbReference type="ARBA" id="ARBA00022741"/>
    </source>
</evidence>
<feature type="domain" description="Protein kinase" evidence="5">
    <location>
        <begin position="18"/>
        <end position="276"/>
    </location>
</feature>
<dbReference type="InterPro" id="IPR011009">
    <property type="entry name" value="Kinase-like_dom_sf"/>
</dbReference>
<dbReference type="EMBL" id="WTPW01000489">
    <property type="protein sequence ID" value="KAF0506302.1"/>
    <property type="molecule type" value="Genomic_DNA"/>
</dbReference>
<dbReference type="Pfam" id="PF07714">
    <property type="entry name" value="PK_Tyr_Ser-Thr"/>
    <property type="match status" value="1"/>
</dbReference>
<keyword evidence="2" id="KW-0547">Nucleotide-binding</keyword>
<dbReference type="PANTHER" id="PTHR44329">
    <property type="entry name" value="SERINE/THREONINE-PROTEIN KINASE TNNI3K-RELATED"/>
    <property type="match status" value="1"/>
</dbReference>
<organism evidence="6 7">
    <name type="scientific">Gigaspora margarita</name>
    <dbReference type="NCBI Taxonomy" id="4874"/>
    <lineage>
        <taxon>Eukaryota</taxon>
        <taxon>Fungi</taxon>
        <taxon>Fungi incertae sedis</taxon>
        <taxon>Mucoromycota</taxon>
        <taxon>Glomeromycotina</taxon>
        <taxon>Glomeromycetes</taxon>
        <taxon>Diversisporales</taxon>
        <taxon>Gigasporaceae</taxon>
        <taxon>Gigaspora</taxon>
    </lineage>
</organism>
<dbReference type="AlphaFoldDB" id="A0A8H4AKG5"/>
<dbReference type="GO" id="GO:0005524">
    <property type="term" value="F:ATP binding"/>
    <property type="evidence" value="ECO:0007669"/>
    <property type="project" value="UniProtKB-KW"/>
</dbReference>
<evidence type="ECO:0000256" key="4">
    <source>
        <dbReference type="ARBA" id="ARBA00022840"/>
    </source>
</evidence>
<keyword evidence="1" id="KW-0808">Transferase</keyword>
<evidence type="ECO:0000313" key="7">
    <source>
        <dbReference type="Proteomes" id="UP000439903"/>
    </source>
</evidence>
<accession>A0A8H4AKG5</accession>
<keyword evidence="4" id="KW-0067">ATP-binding</keyword>
<name>A0A8H4AKG5_GIGMA</name>
<sequence length="276" mass="32277">MQIDNYDLNKLDIPYDEFSKTRWLKRSDFGIFKDAIWTVYQKKVALLFPKEKNQFSKDNNRLSKLKEIKHDNIIEFHGTTYDLENDIKMLVLQHSTDKSLKEHLIQNSQNIEPADKLNIAKDIVCGLKYLHDEGITHGDLHPKSILIDNKRALITNPIIFVAINRSSSVDIMRDKIPYQDPRLLRSTGDLPDKESDVYSLGFILWRVFSNGEPFSNYEKNLINLVNEIHQNKREKPTVGTPKKYISVYEKCWSSNLNERPSIKQVHVELKKIQSKH</sequence>
<gene>
    <name evidence="6" type="ORF">F8M41_019152</name>
</gene>
<protein>
    <submittedName>
        <fullName evidence="6">Kinase-like protein</fullName>
    </submittedName>
</protein>
<dbReference type="OrthoDB" id="10261027at2759"/>
<dbReference type="Proteomes" id="UP000439903">
    <property type="component" value="Unassembled WGS sequence"/>
</dbReference>
<dbReference type="PROSITE" id="PS50011">
    <property type="entry name" value="PROTEIN_KINASE_DOM"/>
    <property type="match status" value="1"/>
</dbReference>
<evidence type="ECO:0000313" key="6">
    <source>
        <dbReference type="EMBL" id="KAF0506302.1"/>
    </source>
</evidence>
<evidence type="ECO:0000256" key="1">
    <source>
        <dbReference type="ARBA" id="ARBA00022679"/>
    </source>
</evidence>
<evidence type="ECO:0000259" key="5">
    <source>
        <dbReference type="PROSITE" id="PS50011"/>
    </source>
</evidence>
<keyword evidence="7" id="KW-1185">Reference proteome</keyword>
<dbReference type="PIRSF" id="PIRSF000654">
    <property type="entry name" value="Integrin-linked_kinase"/>
    <property type="match status" value="1"/>
</dbReference>
<comment type="caution">
    <text evidence="6">The sequence shown here is derived from an EMBL/GenBank/DDBJ whole genome shotgun (WGS) entry which is preliminary data.</text>
</comment>
<keyword evidence="3 6" id="KW-0418">Kinase</keyword>
<evidence type="ECO:0000256" key="3">
    <source>
        <dbReference type="ARBA" id="ARBA00022777"/>
    </source>
</evidence>
<dbReference type="InterPro" id="IPR001245">
    <property type="entry name" value="Ser-Thr/Tyr_kinase_cat_dom"/>
</dbReference>
<dbReference type="InterPro" id="IPR000719">
    <property type="entry name" value="Prot_kinase_dom"/>
</dbReference>
<reference evidence="6 7" key="1">
    <citation type="journal article" date="2019" name="Environ. Microbiol.">
        <title>At the nexus of three kingdoms: the genome of the mycorrhizal fungus Gigaspora margarita provides insights into plant, endobacterial and fungal interactions.</title>
        <authorList>
            <person name="Venice F."/>
            <person name="Ghignone S."/>
            <person name="Salvioli di Fossalunga A."/>
            <person name="Amselem J."/>
            <person name="Novero M."/>
            <person name="Xianan X."/>
            <person name="Sedzielewska Toro K."/>
            <person name="Morin E."/>
            <person name="Lipzen A."/>
            <person name="Grigoriev I.V."/>
            <person name="Henrissat B."/>
            <person name="Martin F.M."/>
            <person name="Bonfante P."/>
        </authorList>
    </citation>
    <scope>NUCLEOTIDE SEQUENCE [LARGE SCALE GENOMIC DNA]</scope>
    <source>
        <strain evidence="6 7">BEG34</strain>
    </source>
</reference>
<dbReference type="SUPFAM" id="SSF56112">
    <property type="entry name" value="Protein kinase-like (PK-like)"/>
    <property type="match status" value="1"/>
</dbReference>
<dbReference type="PANTHER" id="PTHR44329:SF288">
    <property type="entry name" value="MITOGEN-ACTIVATED PROTEIN KINASE KINASE KINASE 20"/>
    <property type="match status" value="1"/>
</dbReference>